<dbReference type="PANTHER" id="PTHR43205:SF7">
    <property type="entry name" value="PROSTAGLANDIN REDUCTASE 1"/>
    <property type="match status" value="1"/>
</dbReference>
<feature type="domain" description="Enoyl reductase (ER)" evidence="2">
    <location>
        <begin position="77"/>
        <end position="359"/>
    </location>
</feature>
<dbReference type="InterPro" id="IPR013149">
    <property type="entry name" value="ADH-like_C"/>
</dbReference>
<keyword evidence="4" id="KW-1185">Reference proteome</keyword>
<dbReference type="Proteomes" id="UP000623467">
    <property type="component" value="Unassembled WGS sequence"/>
</dbReference>
<dbReference type="FunFam" id="3.40.50.720:FF:000121">
    <property type="entry name" value="Prostaglandin reductase 2"/>
    <property type="match status" value="1"/>
</dbReference>
<dbReference type="AlphaFoldDB" id="A0A8H6XRH8"/>
<dbReference type="PANTHER" id="PTHR43205">
    <property type="entry name" value="PROSTAGLANDIN REDUCTASE"/>
    <property type="match status" value="1"/>
</dbReference>
<gene>
    <name evidence="3" type="ORF">MSAN_01890200</name>
</gene>
<dbReference type="SUPFAM" id="SSF51735">
    <property type="entry name" value="NAD(P)-binding Rossmann-fold domains"/>
    <property type="match status" value="1"/>
</dbReference>
<dbReference type="SMART" id="SM00829">
    <property type="entry name" value="PKS_ER"/>
    <property type="match status" value="1"/>
</dbReference>
<proteinExistence type="predicted"/>
<evidence type="ECO:0000256" key="1">
    <source>
        <dbReference type="ARBA" id="ARBA00023002"/>
    </source>
</evidence>
<dbReference type="CDD" id="cd05288">
    <property type="entry name" value="PGDH"/>
    <property type="match status" value="1"/>
</dbReference>
<organism evidence="3 4">
    <name type="scientific">Mycena sanguinolenta</name>
    <dbReference type="NCBI Taxonomy" id="230812"/>
    <lineage>
        <taxon>Eukaryota</taxon>
        <taxon>Fungi</taxon>
        <taxon>Dikarya</taxon>
        <taxon>Basidiomycota</taxon>
        <taxon>Agaricomycotina</taxon>
        <taxon>Agaricomycetes</taxon>
        <taxon>Agaricomycetidae</taxon>
        <taxon>Agaricales</taxon>
        <taxon>Marasmiineae</taxon>
        <taxon>Mycenaceae</taxon>
        <taxon>Mycena</taxon>
    </lineage>
</organism>
<dbReference type="InterPro" id="IPR045010">
    <property type="entry name" value="MDR_fam"/>
</dbReference>
<dbReference type="Pfam" id="PF00107">
    <property type="entry name" value="ADH_zinc_N"/>
    <property type="match status" value="1"/>
</dbReference>
<dbReference type="InterPro" id="IPR011032">
    <property type="entry name" value="GroES-like_sf"/>
</dbReference>
<comment type="caution">
    <text evidence="3">The sequence shown here is derived from an EMBL/GenBank/DDBJ whole genome shotgun (WGS) entry which is preliminary data.</text>
</comment>
<dbReference type="InterPro" id="IPR020843">
    <property type="entry name" value="ER"/>
</dbReference>
<keyword evidence="1" id="KW-0560">Oxidoreductase</keyword>
<dbReference type="GO" id="GO:0016628">
    <property type="term" value="F:oxidoreductase activity, acting on the CH-CH group of donors, NAD or NADP as acceptor"/>
    <property type="evidence" value="ECO:0007669"/>
    <property type="project" value="InterPro"/>
</dbReference>
<evidence type="ECO:0000313" key="4">
    <source>
        <dbReference type="Proteomes" id="UP000623467"/>
    </source>
</evidence>
<dbReference type="InterPro" id="IPR036291">
    <property type="entry name" value="NAD(P)-bd_dom_sf"/>
</dbReference>
<dbReference type="Gene3D" id="3.40.50.720">
    <property type="entry name" value="NAD(P)-binding Rossmann-like Domain"/>
    <property type="match status" value="1"/>
</dbReference>
<dbReference type="EMBL" id="JACAZH010000020">
    <property type="protein sequence ID" value="KAF7345141.1"/>
    <property type="molecule type" value="Genomic_DNA"/>
</dbReference>
<sequence length="364" mass="39583">MPSGITVTAGNEFDSLWLVKGTIVEESSLTPSPMAPVTNPRVLFAKIPKDFPVPGETTVYDTTQTIDLESVPLNGGFLLKTLVLSIDPYMRGRMREPEIESYMPAYPLGEPPYEPRLAVGKYVYGIIPHQAYNVTPSMEGLIFLEKNPMLPWTVFLGAAGMPGLTAYCGWKEFSKAKKGETAFVTTGAGPVGSMVIQLAKRDGLKVIASAGSDAKVEFMKEIGADVAFNYKTTNTRDVLAREGPIDVFWDNVGGEMLEAALDHANINGRFLECGFISAYNTDEQGIKNFGQVFGKSLQIFGILVLRLGQKYATEFYQEIPSAIASGELKYSEDASHGLGTVGDVILRVQKGWNNGKTVVIVADE</sequence>
<name>A0A8H6XRH8_9AGAR</name>
<protein>
    <submittedName>
        <fullName evidence="3">NAD P-binding protein</fullName>
    </submittedName>
</protein>
<dbReference type="Gene3D" id="3.90.180.10">
    <property type="entry name" value="Medium-chain alcohol dehydrogenases, catalytic domain"/>
    <property type="match status" value="1"/>
</dbReference>
<evidence type="ECO:0000259" key="2">
    <source>
        <dbReference type="SMART" id="SM00829"/>
    </source>
</evidence>
<dbReference type="SUPFAM" id="SSF50129">
    <property type="entry name" value="GroES-like"/>
    <property type="match status" value="1"/>
</dbReference>
<dbReference type="OrthoDB" id="809632at2759"/>
<reference evidence="3" key="1">
    <citation type="submission" date="2020-05" db="EMBL/GenBank/DDBJ databases">
        <title>Mycena genomes resolve the evolution of fungal bioluminescence.</title>
        <authorList>
            <person name="Tsai I.J."/>
        </authorList>
    </citation>
    <scope>NUCLEOTIDE SEQUENCE</scope>
    <source>
        <strain evidence="3">160909Yilan</strain>
    </source>
</reference>
<accession>A0A8H6XRH8</accession>
<evidence type="ECO:0000313" key="3">
    <source>
        <dbReference type="EMBL" id="KAF7345141.1"/>
    </source>
</evidence>